<evidence type="ECO:0000256" key="8">
    <source>
        <dbReference type="ARBA" id="ARBA00022898"/>
    </source>
</evidence>
<dbReference type="InterPro" id="IPR020578">
    <property type="entry name" value="Aminotrans_V_PyrdxlP_BS"/>
</dbReference>
<dbReference type="AlphaFoldDB" id="A0AA86AR46"/>
<evidence type="ECO:0000313" key="15">
    <source>
        <dbReference type="Proteomes" id="UP000019322"/>
    </source>
</evidence>
<sequence>MRVYLDNNATTIVDPKVFAEMVPYFCQMYGNPNSLHEFGSESHPALRKAMDQLYAGINASDEDDIVITSCATESNNWVIKSIYNDYILNGDKDHIITSEVEHPAVGASCKFLESLGVKVTYLPVNSDGVIDVEDLKNAITDTTALVSIMWANNETGMLFPIEEIGAICKERGVLFHTDAVQAIGKVPVDVKKVYVDFLSFSAHKFHGPKGIGALYIRNGQPLSPFFHGGEHMGGRRSGTLNVASIVGMGRAMELAVEALDFEKSNVRRLRDKLEDALLEIPEMMVIGTKEQRVPNTILVSVKGIEGEAMLWDLNQSGIGASTGSACASEALESNPVMEAIGAEADLAHTALRLSLSRFTTEEEIDFAIDVIQKAVIRLRAISSTYAYAPEWHVSKL</sequence>
<dbReference type="RefSeq" id="WP_025346056.1">
    <property type="nucleotide sequence ID" value="NZ_CP007201.1"/>
</dbReference>
<reference evidence="14 15" key="1">
    <citation type="journal article" date="2014" name="Environ. Microbiol.">
        <title>Insights into organohalide respiration and the versatile catabolism of Sulfurospirillum multivorans gained from comparative genomics and physiological studies.</title>
        <authorList>
            <person name="Goris T."/>
            <person name="Schubert T."/>
            <person name="Gadkari J."/>
            <person name="Wubet T."/>
            <person name="Tarkka M."/>
            <person name="Buscot F."/>
            <person name="Adrian L."/>
            <person name="Diekert G."/>
        </authorList>
    </citation>
    <scope>NUCLEOTIDE SEQUENCE [LARGE SCALE GENOMIC DNA]</scope>
    <source>
        <strain evidence="15">DM 12446 / JCM 15788 / NBRC 109480</strain>
    </source>
</reference>
<dbReference type="EC" id="2.8.1.7" evidence="4"/>
<comment type="function">
    <text evidence="2">Catalyzes the removal of elemental sulfur atoms from cysteine to produce alanine. Seems to participate in the biosynthesis of the nitrogenase metalloclusters by providing the inorganic sulfur required for the Fe-S core formation.</text>
</comment>
<evidence type="ECO:0000259" key="13">
    <source>
        <dbReference type="Pfam" id="PF00266"/>
    </source>
</evidence>
<organism evidence="14 15">
    <name type="scientific">Sulfurospirillum multivorans (strain DM 12446 / JCM 15788 / NBRC 109480)</name>
    <dbReference type="NCBI Taxonomy" id="1150621"/>
    <lineage>
        <taxon>Bacteria</taxon>
        <taxon>Pseudomonadati</taxon>
        <taxon>Campylobacterota</taxon>
        <taxon>Epsilonproteobacteria</taxon>
        <taxon>Campylobacterales</taxon>
        <taxon>Sulfurospirillaceae</taxon>
        <taxon>Sulfurospirillum</taxon>
    </lineage>
</organism>
<evidence type="ECO:0000256" key="9">
    <source>
        <dbReference type="ARBA" id="ARBA00023004"/>
    </source>
</evidence>
<evidence type="ECO:0000256" key="1">
    <source>
        <dbReference type="ARBA" id="ARBA00001933"/>
    </source>
</evidence>
<keyword evidence="6" id="KW-0001">2Fe-2S</keyword>
<dbReference type="Gene3D" id="3.90.1150.10">
    <property type="entry name" value="Aspartate Aminotransferase, domain 1"/>
    <property type="match status" value="1"/>
</dbReference>
<feature type="domain" description="Aminotransferase class V" evidence="13">
    <location>
        <begin position="3"/>
        <end position="365"/>
    </location>
</feature>
<keyword evidence="10" id="KW-0411">Iron-sulfur</keyword>
<dbReference type="GO" id="GO:0031071">
    <property type="term" value="F:cysteine desulfurase activity"/>
    <property type="evidence" value="ECO:0007669"/>
    <property type="project" value="UniProtKB-EC"/>
</dbReference>
<dbReference type="InterPro" id="IPR017773">
    <property type="entry name" value="Cys_deSase_NifS_proteobacteria"/>
</dbReference>
<evidence type="ECO:0000256" key="10">
    <source>
        <dbReference type="ARBA" id="ARBA00023014"/>
    </source>
</evidence>
<dbReference type="KEGG" id="smul:SMUL_2995"/>
<evidence type="ECO:0000256" key="11">
    <source>
        <dbReference type="ARBA" id="ARBA00050776"/>
    </source>
</evidence>
<evidence type="ECO:0000313" key="14">
    <source>
        <dbReference type="EMBL" id="AHJ14231.1"/>
    </source>
</evidence>
<dbReference type="GO" id="GO:0046872">
    <property type="term" value="F:metal ion binding"/>
    <property type="evidence" value="ECO:0007669"/>
    <property type="project" value="UniProtKB-KW"/>
</dbReference>
<dbReference type="GO" id="GO:0051537">
    <property type="term" value="F:2 iron, 2 sulfur cluster binding"/>
    <property type="evidence" value="ECO:0007669"/>
    <property type="project" value="UniProtKB-KW"/>
</dbReference>
<dbReference type="FunFam" id="3.40.640.10:FF:000084">
    <property type="entry name" value="IscS-like cysteine desulfurase"/>
    <property type="match status" value="1"/>
</dbReference>
<comment type="catalytic activity">
    <reaction evidence="11">
        <text>(sulfur carrier)-H + L-cysteine = (sulfur carrier)-SH + L-alanine</text>
        <dbReference type="Rhea" id="RHEA:43892"/>
        <dbReference type="Rhea" id="RHEA-COMP:14737"/>
        <dbReference type="Rhea" id="RHEA-COMP:14739"/>
        <dbReference type="ChEBI" id="CHEBI:29917"/>
        <dbReference type="ChEBI" id="CHEBI:35235"/>
        <dbReference type="ChEBI" id="CHEBI:57972"/>
        <dbReference type="ChEBI" id="CHEBI:64428"/>
        <dbReference type="EC" id="2.8.1.7"/>
    </reaction>
</comment>
<evidence type="ECO:0000256" key="6">
    <source>
        <dbReference type="ARBA" id="ARBA00022714"/>
    </source>
</evidence>
<dbReference type="InterPro" id="IPR016454">
    <property type="entry name" value="Cysteine_dSase"/>
</dbReference>
<dbReference type="Gene3D" id="3.40.640.10">
    <property type="entry name" value="Type I PLP-dependent aspartate aminotransferase-like (Major domain)"/>
    <property type="match status" value="1"/>
</dbReference>
<dbReference type="InterPro" id="IPR015421">
    <property type="entry name" value="PyrdxlP-dep_Trfase_major"/>
</dbReference>
<dbReference type="SUPFAM" id="SSF53383">
    <property type="entry name" value="PLP-dependent transferases"/>
    <property type="match status" value="1"/>
</dbReference>
<accession>A0AA86AR46</accession>
<proteinExistence type="inferred from homology"/>
<evidence type="ECO:0000256" key="7">
    <source>
        <dbReference type="ARBA" id="ARBA00022723"/>
    </source>
</evidence>
<evidence type="ECO:0000256" key="12">
    <source>
        <dbReference type="RuleBase" id="RU004504"/>
    </source>
</evidence>
<dbReference type="InterPro" id="IPR000192">
    <property type="entry name" value="Aminotrans_V_dom"/>
</dbReference>
<name>A0AA86AR46_SULMK</name>
<dbReference type="Pfam" id="PF00266">
    <property type="entry name" value="Aminotran_5"/>
    <property type="match status" value="1"/>
</dbReference>
<keyword evidence="5 14" id="KW-0808">Transferase</keyword>
<keyword evidence="8" id="KW-0663">Pyridoxal phosphate</keyword>
<dbReference type="EMBL" id="CP007201">
    <property type="protein sequence ID" value="AHJ14231.1"/>
    <property type="molecule type" value="Genomic_DNA"/>
</dbReference>
<keyword evidence="7" id="KW-0479">Metal-binding</keyword>
<evidence type="ECO:0000256" key="5">
    <source>
        <dbReference type="ARBA" id="ARBA00022679"/>
    </source>
</evidence>
<dbReference type="InterPro" id="IPR015424">
    <property type="entry name" value="PyrdxlP-dep_Trfase"/>
</dbReference>
<protein>
    <recommendedName>
        <fullName evidence="4">cysteine desulfurase</fullName>
        <ecNumber evidence="4">2.8.1.7</ecNumber>
    </recommendedName>
</protein>
<keyword evidence="9" id="KW-0408">Iron</keyword>
<dbReference type="PANTHER" id="PTHR11601:SF34">
    <property type="entry name" value="CYSTEINE DESULFURASE"/>
    <property type="match status" value="1"/>
</dbReference>
<dbReference type="Proteomes" id="UP000019322">
    <property type="component" value="Chromosome"/>
</dbReference>
<dbReference type="NCBIfam" id="TIGR03403">
    <property type="entry name" value="nifS_epsilon"/>
    <property type="match status" value="1"/>
</dbReference>
<dbReference type="PROSITE" id="PS00595">
    <property type="entry name" value="AA_TRANSFER_CLASS_5"/>
    <property type="match status" value="1"/>
</dbReference>
<dbReference type="GO" id="GO:0006534">
    <property type="term" value="P:cysteine metabolic process"/>
    <property type="evidence" value="ECO:0007669"/>
    <property type="project" value="InterPro"/>
</dbReference>
<dbReference type="PIRSF" id="PIRSF005572">
    <property type="entry name" value="NifS"/>
    <property type="match status" value="1"/>
</dbReference>
<comment type="similarity">
    <text evidence="3">Belongs to the class-V pyridoxal-phosphate-dependent aminotransferase family. NifS/IscS subfamily.</text>
</comment>
<evidence type="ECO:0000256" key="2">
    <source>
        <dbReference type="ARBA" id="ARBA00003120"/>
    </source>
</evidence>
<dbReference type="PANTHER" id="PTHR11601">
    <property type="entry name" value="CYSTEINE DESULFURYLASE FAMILY MEMBER"/>
    <property type="match status" value="1"/>
</dbReference>
<dbReference type="InterPro" id="IPR015422">
    <property type="entry name" value="PyrdxlP-dep_Trfase_small"/>
</dbReference>
<evidence type="ECO:0000256" key="3">
    <source>
        <dbReference type="ARBA" id="ARBA00006490"/>
    </source>
</evidence>
<comment type="cofactor">
    <cofactor evidence="1 12">
        <name>pyridoxal 5'-phosphate</name>
        <dbReference type="ChEBI" id="CHEBI:597326"/>
    </cofactor>
</comment>
<evidence type="ECO:0000256" key="4">
    <source>
        <dbReference type="ARBA" id="ARBA00012239"/>
    </source>
</evidence>
<gene>
    <name evidence="14" type="primary">iscS</name>
    <name evidence="14" type="ORF">SMUL_2995</name>
</gene>